<dbReference type="Proteomes" id="UP000182624">
    <property type="component" value="Unassembled WGS sequence"/>
</dbReference>
<dbReference type="Gene3D" id="1.10.10.60">
    <property type="entry name" value="Homeodomain-like"/>
    <property type="match status" value="2"/>
</dbReference>
<dbReference type="PANTHER" id="PTHR43280">
    <property type="entry name" value="ARAC-FAMILY TRANSCRIPTIONAL REGULATOR"/>
    <property type="match status" value="1"/>
</dbReference>
<keyword evidence="10" id="KW-1185">Reference proteome</keyword>
<dbReference type="OrthoDB" id="1974963at2"/>
<dbReference type="InterPro" id="IPR018060">
    <property type="entry name" value="HTH_AraC"/>
</dbReference>
<dbReference type="InterPro" id="IPR020449">
    <property type="entry name" value="Tscrpt_reg_AraC-type_HTH"/>
</dbReference>
<keyword evidence="6" id="KW-0597">Phosphoprotein</keyword>
<feature type="modified residue" description="4-aspartylphosphate" evidence="6">
    <location>
        <position position="54"/>
    </location>
</feature>
<gene>
    <name evidence="9" type="ORF">SAMN04487928_11444</name>
</gene>
<evidence type="ECO:0000256" key="5">
    <source>
        <dbReference type="ARBA" id="ARBA00024867"/>
    </source>
</evidence>
<proteinExistence type="predicted"/>
<evidence type="ECO:0000256" key="2">
    <source>
        <dbReference type="ARBA" id="ARBA00023015"/>
    </source>
</evidence>
<dbReference type="SUPFAM" id="SSF46689">
    <property type="entry name" value="Homeodomain-like"/>
    <property type="match status" value="2"/>
</dbReference>
<dbReference type="PROSITE" id="PS00041">
    <property type="entry name" value="HTH_ARAC_FAMILY_1"/>
    <property type="match status" value="1"/>
</dbReference>
<accession>A0A1I5UTL6</accession>
<dbReference type="Pfam" id="PF00072">
    <property type="entry name" value="Response_reg"/>
    <property type="match status" value="1"/>
</dbReference>
<name>A0A1I5UTL6_9FIRM</name>
<organism evidence="9 10">
    <name type="scientific">Butyrivibrio proteoclasticus</name>
    <dbReference type="NCBI Taxonomy" id="43305"/>
    <lineage>
        <taxon>Bacteria</taxon>
        <taxon>Bacillati</taxon>
        <taxon>Bacillota</taxon>
        <taxon>Clostridia</taxon>
        <taxon>Lachnospirales</taxon>
        <taxon>Lachnospiraceae</taxon>
        <taxon>Butyrivibrio</taxon>
    </lineage>
</organism>
<evidence type="ECO:0000313" key="9">
    <source>
        <dbReference type="EMBL" id="SFP98644.1"/>
    </source>
</evidence>
<evidence type="ECO:0000256" key="3">
    <source>
        <dbReference type="ARBA" id="ARBA00023125"/>
    </source>
</evidence>
<evidence type="ECO:0000256" key="4">
    <source>
        <dbReference type="ARBA" id="ARBA00023163"/>
    </source>
</evidence>
<evidence type="ECO:0000313" key="10">
    <source>
        <dbReference type="Proteomes" id="UP000182624"/>
    </source>
</evidence>
<dbReference type="SMART" id="SM00448">
    <property type="entry name" value="REC"/>
    <property type="match status" value="1"/>
</dbReference>
<keyword evidence="4" id="KW-0804">Transcription</keyword>
<evidence type="ECO:0000256" key="6">
    <source>
        <dbReference type="PROSITE-ProRule" id="PRU00169"/>
    </source>
</evidence>
<sequence length="244" mass="28287">MNVLLVDDDRFVIAALQKGIAWESLGFTEVFTAGEINSAKEIINSNRIDLLLSDIDMPHGTGLDLLSFLREQGNKVPTIFLTNYADFSYAQKAIELKSFHYFLKPIDYAELTRIIKKAIKEAYDNEPSESSFYKLDTSDTESAQKALLAYVDEHFKEEISREQLSEMFFFDPDYITKIFKKETGFSYKNYVLQKRLSLAKKLLTETDYSIHDIALHVGYDNYSYFTRLFKKSFGMTPVEFRNLK</sequence>
<dbReference type="RefSeq" id="WP_074888149.1">
    <property type="nucleotide sequence ID" value="NZ_FOXO01000014.1"/>
</dbReference>
<keyword evidence="2" id="KW-0805">Transcription regulation</keyword>
<dbReference type="GO" id="GO:0000160">
    <property type="term" value="P:phosphorelay signal transduction system"/>
    <property type="evidence" value="ECO:0007669"/>
    <property type="project" value="InterPro"/>
</dbReference>
<dbReference type="GO" id="GO:0043565">
    <property type="term" value="F:sequence-specific DNA binding"/>
    <property type="evidence" value="ECO:0007669"/>
    <property type="project" value="InterPro"/>
</dbReference>
<dbReference type="CDD" id="cd17536">
    <property type="entry name" value="REC_YesN-like"/>
    <property type="match status" value="1"/>
</dbReference>
<dbReference type="SMART" id="SM00342">
    <property type="entry name" value="HTH_ARAC"/>
    <property type="match status" value="1"/>
</dbReference>
<evidence type="ECO:0000256" key="1">
    <source>
        <dbReference type="ARBA" id="ARBA00018672"/>
    </source>
</evidence>
<comment type="function">
    <text evidence="5">May play the central regulatory role in sporulation. It may be an element of the effector pathway responsible for the activation of sporulation genes in response to nutritional stress. Spo0A may act in concert with spo0H (a sigma factor) to control the expression of some genes that are critical to the sporulation process.</text>
</comment>
<keyword evidence="3" id="KW-0238">DNA-binding</keyword>
<protein>
    <recommendedName>
        <fullName evidence="1">Stage 0 sporulation protein A homolog</fullName>
    </recommendedName>
</protein>
<dbReference type="InterPro" id="IPR018062">
    <property type="entry name" value="HTH_AraC-typ_CS"/>
</dbReference>
<dbReference type="InterPro" id="IPR009057">
    <property type="entry name" value="Homeodomain-like_sf"/>
</dbReference>
<dbReference type="Gene3D" id="3.40.50.2300">
    <property type="match status" value="1"/>
</dbReference>
<dbReference type="Pfam" id="PF12833">
    <property type="entry name" value="HTH_18"/>
    <property type="match status" value="1"/>
</dbReference>
<dbReference type="InterPro" id="IPR011006">
    <property type="entry name" value="CheY-like_superfamily"/>
</dbReference>
<evidence type="ECO:0000259" key="8">
    <source>
        <dbReference type="PROSITE" id="PS50110"/>
    </source>
</evidence>
<dbReference type="InterPro" id="IPR001789">
    <property type="entry name" value="Sig_transdc_resp-reg_receiver"/>
</dbReference>
<reference evidence="10" key="1">
    <citation type="submission" date="2016-10" db="EMBL/GenBank/DDBJ databases">
        <authorList>
            <person name="Varghese N."/>
            <person name="Submissions S."/>
        </authorList>
    </citation>
    <scope>NUCLEOTIDE SEQUENCE [LARGE SCALE GENOMIC DNA]</scope>
    <source>
        <strain evidence="10">P18</strain>
    </source>
</reference>
<feature type="domain" description="Response regulatory" evidence="8">
    <location>
        <begin position="2"/>
        <end position="119"/>
    </location>
</feature>
<dbReference type="AlphaFoldDB" id="A0A1I5UTL6"/>
<dbReference type="PRINTS" id="PR00032">
    <property type="entry name" value="HTHARAC"/>
</dbReference>
<dbReference type="SUPFAM" id="SSF52172">
    <property type="entry name" value="CheY-like"/>
    <property type="match status" value="1"/>
</dbReference>
<feature type="domain" description="HTH araC/xylS-type" evidence="7">
    <location>
        <begin position="145"/>
        <end position="243"/>
    </location>
</feature>
<dbReference type="PANTHER" id="PTHR43280:SF2">
    <property type="entry name" value="HTH-TYPE TRANSCRIPTIONAL REGULATOR EXSA"/>
    <property type="match status" value="1"/>
</dbReference>
<dbReference type="EMBL" id="FOXO01000014">
    <property type="protein sequence ID" value="SFP98644.1"/>
    <property type="molecule type" value="Genomic_DNA"/>
</dbReference>
<evidence type="ECO:0000259" key="7">
    <source>
        <dbReference type="PROSITE" id="PS01124"/>
    </source>
</evidence>
<dbReference type="PROSITE" id="PS50110">
    <property type="entry name" value="RESPONSE_REGULATORY"/>
    <property type="match status" value="1"/>
</dbReference>
<dbReference type="PROSITE" id="PS01124">
    <property type="entry name" value="HTH_ARAC_FAMILY_2"/>
    <property type="match status" value="1"/>
</dbReference>
<dbReference type="GO" id="GO:0003700">
    <property type="term" value="F:DNA-binding transcription factor activity"/>
    <property type="evidence" value="ECO:0007669"/>
    <property type="project" value="InterPro"/>
</dbReference>